<dbReference type="Gene3D" id="3.40.50.2000">
    <property type="entry name" value="Glycogen Phosphorylase B"/>
    <property type="match status" value="2"/>
</dbReference>
<dbReference type="CDD" id="cd03784">
    <property type="entry name" value="GT1_Gtf-like"/>
    <property type="match status" value="1"/>
</dbReference>
<dbReference type="PANTHER" id="PTHR48050:SF13">
    <property type="entry name" value="STEROL 3-BETA-GLUCOSYLTRANSFERASE UGT80A2"/>
    <property type="match status" value="1"/>
</dbReference>
<dbReference type="GO" id="GO:0008194">
    <property type="term" value="F:UDP-glycosyltransferase activity"/>
    <property type="evidence" value="ECO:0007669"/>
    <property type="project" value="InterPro"/>
</dbReference>
<reference evidence="2 3" key="1">
    <citation type="submission" date="2020-08" db="EMBL/GenBank/DDBJ databases">
        <title>Genomic Encyclopedia of Type Strains, Phase IV (KMG-IV): sequencing the most valuable type-strain genomes for metagenomic binning, comparative biology and taxonomic classification.</title>
        <authorList>
            <person name="Goeker M."/>
        </authorList>
    </citation>
    <scope>NUCLEOTIDE SEQUENCE [LARGE SCALE GENOMIC DNA]</scope>
    <source>
        <strain evidence="2 3">DSM 26438</strain>
    </source>
</reference>
<dbReference type="AlphaFoldDB" id="A0A7W6C7T0"/>
<dbReference type="EMBL" id="JACIDV010000009">
    <property type="protein sequence ID" value="MBB3947305.1"/>
    <property type="molecule type" value="Genomic_DNA"/>
</dbReference>
<comment type="caution">
    <text evidence="2">The sequence shown here is derived from an EMBL/GenBank/DDBJ whole genome shotgun (WGS) entry which is preliminary data.</text>
</comment>
<accession>A0A7W6C7T0</accession>
<protein>
    <submittedName>
        <fullName evidence="2">UDP:flavonoid glycosyltransferase YjiC (YdhE family)</fullName>
    </submittedName>
</protein>
<evidence type="ECO:0000259" key="1">
    <source>
        <dbReference type="Pfam" id="PF06722"/>
    </source>
</evidence>
<dbReference type="FunFam" id="3.40.50.2000:FF:000009">
    <property type="entry name" value="Sterol 3-beta-glucosyltransferase UGT80A2"/>
    <property type="match status" value="1"/>
</dbReference>
<organism evidence="2 3">
    <name type="scientific">Rhizobium skierniewicense</name>
    <dbReference type="NCBI Taxonomy" id="984260"/>
    <lineage>
        <taxon>Bacteria</taxon>
        <taxon>Pseudomonadati</taxon>
        <taxon>Pseudomonadota</taxon>
        <taxon>Alphaproteobacteria</taxon>
        <taxon>Hyphomicrobiales</taxon>
        <taxon>Rhizobiaceae</taxon>
        <taxon>Rhizobium/Agrobacterium group</taxon>
        <taxon>Rhizobium</taxon>
    </lineage>
</organism>
<sequence length="359" mass="39165">MRKNEGLQRKGLGTFAMVKAFKNKLRDIAAVWPEQGLAAADGADLLIGNGIVYLLAEALGQKLQLPVVETQLVPTLPSHNPPLMPMPNWAYDLPPAINHLLGRFMRKTVWSVYRPAYNEVVRPKLGLQPYGRRGPYHGPQTKQLSLFGFSSTMVEPGRNWPQTVKVTGSWSLEEAQSFTPSEELSAFLNAGPPPVYVGFGSMFNHDAEAFTALVREAVKTAGKRLLLASGWGGLYDQAEARDDVMTIDRAPHDWLFPRMALAVHHGGAGTTNAACRAGIPSVVIPVFGDQPFWASRLRKLGVAGQTPPREALTAEALRDAILEADSPERHRTARALGKKLRAENGIANAISALEQARLI</sequence>
<gene>
    <name evidence="2" type="ORF">GGQ73_003271</name>
</gene>
<dbReference type="GO" id="GO:0016758">
    <property type="term" value="F:hexosyltransferase activity"/>
    <property type="evidence" value="ECO:0007669"/>
    <property type="project" value="UniProtKB-ARBA"/>
</dbReference>
<dbReference type="InterPro" id="IPR010610">
    <property type="entry name" value="EryCIII-like_C"/>
</dbReference>
<proteinExistence type="predicted"/>
<keyword evidence="3" id="KW-1185">Reference proteome</keyword>
<dbReference type="Proteomes" id="UP000565286">
    <property type="component" value="Unassembled WGS sequence"/>
</dbReference>
<evidence type="ECO:0000313" key="2">
    <source>
        <dbReference type="EMBL" id="MBB3947305.1"/>
    </source>
</evidence>
<dbReference type="PANTHER" id="PTHR48050">
    <property type="entry name" value="STEROL 3-BETA-GLUCOSYLTRANSFERASE"/>
    <property type="match status" value="1"/>
</dbReference>
<feature type="domain" description="Erythromycin biosynthesis protein CIII-like C-terminal" evidence="1">
    <location>
        <begin position="240"/>
        <end position="343"/>
    </location>
</feature>
<evidence type="ECO:0000313" key="3">
    <source>
        <dbReference type="Proteomes" id="UP000565286"/>
    </source>
</evidence>
<dbReference type="SUPFAM" id="SSF53756">
    <property type="entry name" value="UDP-Glycosyltransferase/glycogen phosphorylase"/>
    <property type="match status" value="1"/>
</dbReference>
<dbReference type="InterPro" id="IPR050426">
    <property type="entry name" value="Glycosyltransferase_28"/>
</dbReference>
<dbReference type="GO" id="GO:0017000">
    <property type="term" value="P:antibiotic biosynthetic process"/>
    <property type="evidence" value="ECO:0007669"/>
    <property type="project" value="UniProtKB-ARBA"/>
</dbReference>
<keyword evidence="2" id="KW-0808">Transferase</keyword>
<name>A0A7W6C7T0_9HYPH</name>
<dbReference type="Pfam" id="PF06722">
    <property type="entry name" value="EryCIII-like_C"/>
    <property type="match status" value="1"/>
</dbReference>
<dbReference type="InterPro" id="IPR002213">
    <property type="entry name" value="UDP_glucos_trans"/>
</dbReference>